<name>A0AAN8KI00_9TELE</name>
<gene>
    <name evidence="1" type="ORF">J4Q44_G00386290</name>
</gene>
<keyword evidence="2" id="KW-1185">Reference proteome</keyword>
<organism evidence="1 2">
    <name type="scientific">Coregonus suidteri</name>
    <dbReference type="NCBI Taxonomy" id="861788"/>
    <lineage>
        <taxon>Eukaryota</taxon>
        <taxon>Metazoa</taxon>
        <taxon>Chordata</taxon>
        <taxon>Craniata</taxon>
        <taxon>Vertebrata</taxon>
        <taxon>Euteleostomi</taxon>
        <taxon>Actinopterygii</taxon>
        <taxon>Neopterygii</taxon>
        <taxon>Teleostei</taxon>
        <taxon>Protacanthopterygii</taxon>
        <taxon>Salmoniformes</taxon>
        <taxon>Salmonidae</taxon>
        <taxon>Coregoninae</taxon>
        <taxon>Coregonus</taxon>
    </lineage>
</organism>
<proteinExistence type="predicted"/>
<evidence type="ECO:0000313" key="1">
    <source>
        <dbReference type="EMBL" id="KAK6290968.1"/>
    </source>
</evidence>
<sequence length="159" mass="17129">MDLALRLATAWSMGPASTATTNKGYYAMLTEASHSDSVGVWCQCRQNLLRLFHIGTTELGTFTQCLIPSFNRGVISFLSIALILSMPKHNSVDFSQVLLMGSENVGDPLDLRLEGDGDTGPLQPLLTAVMEMQRHSGIATVSPVLPASMGILSHPEVQL</sequence>
<comment type="caution">
    <text evidence="1">The sequence shown here is derived from an EMBL/GenBank/DDBJ whole genome shotgun (WGS) entry which is preliminary data.</text>
</comment>
<protein>
    <submittedName>
        <fullName evidence="1">Uncharacterized protein</fullName>
    </submittedName>
</protein>
<dbReference type="EMBL" id="JAGTTL010000129">
    <property type="protein sequence ID" value="KAK6290968.1"/>
    <property type="molecule type" value="Genomic_DNA"/>
</dbReference>
<reference evidence="1 2" key="1">
    <citation type="submission" date="2021-04" db="EMBL/GenBank/DDBJ databases">
        <authorList>
            <person name="De Guttry C."/>
            <person name="Zahm M."/>
            <person name="Klopp C."/>
            <person name="Cabau C."/>
            <person name="Louis A."/>
            <person name="Berthelot C."/>
            <person name="Parey E."/>
            <person name="Roest Crollius H."/>
            <person name="Montfort J."/>
            <person name="Robinson-Rechavi M."/>
            <person name="Bucao C."/>
            <person name="Bouchez O."/>
            <person name="Gislard M."/>
            <person name="Lluch J."/>
            <person name="Milhes M."/>
            <person name="Lampietro C."/>
            <person name="Lopez Roques C."/>
            <person name="Donnadieu C."/>
            <person name="Braasch I."/>
            <person name="Desvignes T."/>
            <person name="Postlethwait J."/>
            <person name="Bobe J."/>
            <person name="Wedekind C."/>
            <person name="Guiguen Y."/>
        </authorList>
    </citation>
    <scope>NUCLEOTIDE SEQUENCE [LARGE SCALE GENOMIC DNA]</scope>
    <source>
        <strain evidence="1">Cs_M1</strain>
        <tissue evidence="1">Blood</tissue>
    </source>
</reference>
<dbReference type="AlphaFoldDB" id="A0AAN8KI00"/>
<evidence type="ECO:0000313" key="2">
    <source>
        <dbReference type="Proteomes" id="UP001356427"/>
    </source>
</evidence>
<accession>A0AAN8KI00</accession>
<dbReference type="Proteomes" id="UP001356427">
    <property type="component" value="Unassembled WGS sequence"/>
</dbReference>